<dbReference type="KEGG" id="tact:SG35_030700"/>
<name>A0AAE9YYT7_9GAMM</name>
<protein>
    <submittedName>
        <fullName evidence="1">Uncharacterized protein</fullName>
    </submittedName>
</protein>
<dbReference type="EMBL" id="CP059736">
    <property type="protein sequence ID" value="WDE02132.1"/>
    <property type="molecule type" value="Genomic_DNA"/>
</dbReference>
<proteinExistence type="predicted"/>
<reference evidence="1 2" key="2">
    <citation type="journal article" date="2022" name="Mar. Drugs">
        <title>Bioassay-Guided Fractionation Leads to the Detection of Cholic Acid Generated by the Rare Thalassomonas sp.</title>
        <authorList>
            <person name="Pheiffer F."/>
            <person name="Schneider Y.K."/>
            <person name="Hansen E.H."/>
            <person name="Andersen J.H."/>
            <person name="Isaksson J."/>
            <person name="Busche T."/>
            <person name="R C."/>
            <person name="Kalinowski J."/>
            <person name="Zyl L.V."/>
            <person name="Trindade M."/>
        </authorList>
    </citation>
    <scope>NUCLEOTIDE SEQUENCE [LARGE SCALE GENOMIC DNA]</scope>
    <source>
        <strain evidence="1 2">A5K-106</strain>
    </source>
</reference>
<dbReference type="RefSeq" id="WP_044830993.1">
    <property type="nucleotide sequence ID" value="NZ_CP059736.1"/>
</dbReference>
<evidence type="ECO:0000313" key="1">
    <source>
        <dbReference type="EMBL" id="WDE02132.1"/>
    </source>
</evidence>
<dbReference type="Proteomes" id="UP000032568">
    <property type="component" value="Chromosome pTact"/>
</dbReference>
<sequence length="63" mass="6910">MFNFSADTRPVNANHTKVNGARFKNYTMISTINNGAGIFNYSGLFHLITARASNPALLSSVFQ</sequence>
<accession>A0AAE9YYT7</accession>
<dbReference type="AlphaFoldDB" id="A0AAE9YYT7"/>
<reference evidence="1 2" key="1">
    <citation type="journal article" date="2015" name="Genome Announc.">
        <title>Draft Genome Sequences of Marine Isolates of Thalassomonas viridans and Thalassomonas actiniarum.</title>
        <authorList>
            <person name="Olonade I."/>
            <person name="van Zyl L.J."/>
            <person name="Trindade M."/>
        </authorList>
    </citation>
    <scope>NUCLEOTIDE SEQUENCE [LARGE SCALE GENOMIC DNA]</scope>
    <source>
        <strain evidence="1 2">A5K-106</strain>
    </source>
</reference>
<evidence type="ECO:0000313" key="2">
    <source>
        <dbReference type="Proteomes" id="UP000032568"/>
    </source>
</evidence>
<gene>
    <name evidence="1" type="ORF">SG35_030700</name>
</gene>
<organism evidence="1 2">
    <name type="scientific">Thalassomonas actiniarum</name>
    <dbReference type="NCBI Taxonomy" id="485447"/>
    <lineage>
        <taxon>Bacteria</taxon>
        <taxon>Pseudomonadati</taxon>
        <taxon>Pseudomonadota</taxon>
        <taxon>Gammaproteobacteria</taxon>
        <taxon>Alteromonadales</taxon>
        <taxon>Colwelliaceae</taxon>
        <taxon>Thalassomonas</taxon>
    </lineage>
</organism>
<keyword evidence="2" id="KW-1185">Reference proteome</keyword>